<organism evidence="2 3">
    <name type="scientific">Halorubrum xinjiangense</name>
    <dbReference type="NCBI Taxonomy" id="261291"/>
    <lineage>
        <taxon>Archaea</taxon>
        <taxon>Methanobacteriati</taxon>
        <taxon>Methanobacteriota</taxon>
        <taxon>Stenosarchaea group</taxon>
        <taxon>Halobacteria</taxon>
        <taxon>Halobacteriales</taxon>
        <taxon>Haloferacaceae</taxon>
        <taxon>Halorubrum</taxon>
    </lineage>
</organism>
<feature type="domain" description="Transposase IS4-like" evidence="1">
    <location>
        <begin position="15"/>
        <end position="78"/>
    </location>
</feature>
<keyword evidence="3" id="KW-1185">Reference proteome</keyword>
<gene>
    <name evidence="2" type="ORF">SAMN04488067_101536</name>
</gene>
<evidence type="ECO:0000313" key="3">
    <source>
        <dbReference type="Proteomes" id="UP000324020"/>
    </source>
</evidence>
<proteinExistence type="predicted"/>
<protein>
    <submittedName>
        <fullName evidence="2">Transposase DDE domain-containing protein</fullName>
    </submittedName>
</protein>
<name>A0A1G7HWJ3_9EURY</name>
<dbReference type="Pfam" id="PF01609">
    <property type="entry name" value="DDE_Tnp_1"/>
    <property type="match status" value="1"/>
</dbReference>
<dbReference type="GO" id="GO:0003677">
    <property type="term" value="F:DNA binding"/>
    <property type="evidence" value="ECO:0007669"/>
    <property type="project" value="InterPro"/>
</dbReference>
<evidence type="ECO:0000259" key="1">
    <source>
        <dbReference type="Pfam" id="PF01609"/>
    </source>
</evidence>
<reference evidence="2 3" key="1">
    <citation type="submission" date="2016-10" db="EMBL/GenBank/DDBJ databases">
        <authorList>
            <person name="Varghese N."/>
            <person name="Submissions S."/>
        </authorList>
    </citation>
    <scope>NUCLEOTIDE SEQUENCE [LARGE SCALE GENOMIC DNA]</scope>
    <source>
        <strain evidence="2 3">CGMCC 1.3527</strain>
    </source>
</reference>
<dbReference type="EMBL" id="FNBO01000001">
    <property type="protein sequence ID" value="SDF04554.1"/>
    <property type="molecule type" value="Genomic_DNA"/>
</dbReference>
<dbReference type="AlphaFoldDB" id="A0A1G7HWJ3"/>
<dbReference type="GO" id="GO:0006313">
    <property type="term" value="P:DNA transposition"/>
    <property type="evidence" value="ECO:0007669"/>
    <property type="project" value="InterPro"/>
</dbReference>
<accession>A0A1G7HWJ3</accession>
<sequence>MTTNRSGTPSVRSLLRHRLFAAYDHAHNARLDSELYGQRWMAETAFSAIKRQFGPAVHSRAWYREFRELVLTAAVYNLEQVFKQ</sequence>
<evidence type="ECO:0000313" key="2">
    <source>
        <dbReference type="EMBL" id="SDF04554.1"/>
    </source>
</evidence>
<dbReference type="GO" id="GO:0004803">
    <property type="term" value="F:transposase activity"/>
    <property type="evidence" value="ECO:0007669"/>
    <property type="project" value="InterPro"/>
</dbReference>
<dbReference type="InterPro" id="IPR002559">
    <property type="entry name" value="Transposase_11"/>
</dbReference>
<dbReference type="Proteomes" id="UP000324020">
    <property type="component" value="Unassembled WGS sequence"/>
</dbReference>